<keyword evidence="1 3" id="KW-0732">Signal</keyword>
<gene>
    <name evidence="6" type="ORF">IMZ28_10370</name>
</gene>
<dbReference type="KEGG" id="sinu:IMZ28_10370"/>
<sequence length="272" mass="31450">MKKSILFAFMLLISFSHARMVDAIAMIVEGEPVTTAEIRAVQSQAGISRQKAIDLLIQDRLQKAAMKEIVVPESDIDREISRIAQQNGLTISKMQKILKQQGTSWSKYRESIRNLLKKRVFFREKVAQNIPTPSKDELKLFYENHKSEFKIPSVINVTEYSAPTEKKIKQFLKDRNTKGVRSKKMAKHTKNMNPALMGMLLQTPEGKFTTPINAGDRYVVYRVRSKQGRVQMPFESARSAVTARWRQQQQEQALKDYFKKMKTEANIQIIRR</sequence>
<dbReference type="InterPro" id="IPR027304">
    <property type="entry name" value="Trigger_fact/SurA_dom_sf"/>
</dbReference>
<evidence type="ECO:0000313" key="7">
    <source>
        <dbReference type="Proteomes" id="UP000595074"/>
    </source>
</evidence>
<dbReference type="Gene3D" id="3.10.50.40">
    <property type="match status" value="1"/>
</dbReference>
<evidence type="ECO:0000256" key="1">
    <source>
        <dbReference type="ARBA" id="ARBA00022729"/>
    </source>
</evidence>
<evidence type="ECO:0000256" key="2">
    <source>
        <dbReference type="ARBA" id="ARBA00023110"/>
    </source>
</evidence>
<evidence type="ECO:0000259" key="4">
    <source>
        <dbReference type="Pfam" id="PF09312"/>
    </source>
</evidence>
<dbReference type="Gene3D" id="1.10.4030.10">
    <property type="entry name" value="Porin chaperone SurA, peptide-binding domain"/>
    <property type="match status" value="1"/>
</dbReference>
<name>A0A7M1S614_9BACT</name>
<dbReference type="InterPro" id="IPR050280">
    <property type="entry name" value="OMP_Chaperone_SurA"/>
</dbReference>
<dbReference type="InterPro" id="IPR055131">
    <property type="entry name" value="Cj1289-like_C"/>
</dbReference>
<dbReference type="PANTHER" id="PTHR47637">
    <property type="entry name" value="CHAPERONE SURA"/>
    <property type="match status" value="1"/>
</dbReference>
<feature type="domain" description="Cj1289-like C-terminal" evidence="5">
    <location>
        <begin position="136"/>
        <end position="226"/>
    </location>
</feature>
<reference evidence="6 7" key="1">
    <citation type="submission" date="2020-10" db="EMBL/GenBank/DDBJ databases">
        <title>The genome of sulfurovum sp.</title>
        <authorList>
            <person name="Xie S."/>
            <person name="Shao Z."/>
            <person name="Jiang L."/>
        </authorList>
    </citation>
    <scope>NUCLEOTIDE SEQUENCE [LARGE SCALE GENOMIC DNA]</scope>
    <source>
        <strain evidence="6 7">ST-419</strain>
    </source>
</reference>
<dbReference type="PANTHER" id="PTHR47637:SF1">
    <property type="entry name" value="CHAPERONE SURA"/>
    <property type="match status" value="1"/>
</dbReference>
<dbReference type="RefSeq" id="WP_197548519.1">
    <property type="nucleotide sequence ID" value="NZ_CP063164.1"/>
</dbReference>
<keyword evidence="7" id="KW-1185">Reference proteome</keyword>
<dbReference type="Pfam" id="PF22506">
    <property type="entry name" value="Cj1289-like_C"/>
    <property type="match status" value="1"/>
</dbReference>
<dbReference type="InterPro" id="IPR015391">
    <property type="entry name" value="SurA_N"/>
</dbReference>
<evidence type="ECO:0000256" key="3">
    <source>
        <dbReference type="SAM" id="SignalP"/>
    </source>
</evidence>
<dbReference type="AlphaFoldDB" id="A0A7M1S614"/>
<keyword evidence="2" id="KW-0697">Rotamase</keyword>
<dbReference type="EMBL" id="CP063164">
    <property type="protein sequence ID" value="QOR61810.1"/>
    <property type="molecule type" value="Genomic_DNA"/>
</dbReference>
<dbReference type="Proteomes" id="UP000595074">
    <property type="component" value="Chromosome"/>
</dbReference>
<dbReference type="SUPFAM" id="SSF109998">
    <property type="entry name" value="Triger factor/SurA peptide-binding domain-like"/>
    <property type="match status" value="1"/>
</dbReference>
<evidence type="ECO:0000259" key="5">
    <source>
        <dbReference type="Pfam" id="PF22506"/>
    </source>
</evidence>
<feature type="chain" id="PRO_5029459113" evidence="3">
    <location>
        <begin position="19"/>
        <end position="272"/>
    </location>
</feature>
<accession>A0A7M1S614</accession>
<dbReference type="Pfam" id="PF09312">
    <property type="entry name" value="SurA_N"/>
    <property type="match status" value="1"/>
</dbReference>
<feature type="domain" description="SurA N-terminal" evidence="4">
    <location>
        <begin position="50"/>
        <end position="114"/>
    </location>
</feature>
<evidence type="ECO:0000313" key="6">
    <source>
        <dbReference type="EMBL" id="QOR61810.1"/>
    </source>
</evidence>
<proteinExistence type="predicted"/>
<keyword evidence="6" id="KW-0413">Isomerase</keyword>
<dbReference type="GO" id="GO:0003755">
    <property type="term" value="F:peptidyl-prolyl cis-trans isomerase activity"/>
    <property type="evidence" value="ECO:0007669"/>
    <property type="project" value="UniProtKB-KW"/>
</dbReference>
<feature type="signal peptide" evidence="3">
    <location>
        <begin position="1"/>
        <end position="18"/>
    </location>
</feature>
<dbReference type="InterPro" id="IPR046357">
    <property type="entry name" value="PPIase_dom_sf"/>
</dbReference>
<protein>
    <submittedName>
        <fullName evidence="6">Peptidyl-prolyl cis-trans isomerase</fullName>
    </submittedName>
</protein>
<organism evidence="6 7">
    <name type="scientific">Sulfurovum indicum</name>
    <dbReference type="NCBI Taxonomy" id="2779528"/>
    <lineage>
        <taxon>Bacteria</taxon>
        <taxon>Pseudomonadati</taxon>
        <taxon>Campylobacterota</taxon>
        <taxon>Epsilonproteobacteria</taxon>
        <taxon>Campylobacterales</taxon>
        <taxon>Sulfurovaceae</taxon>
        <taxon>Sulfurovum</taxon>
    </lineage>
</organism>